<dbReference type="RefSeq" id="WP_188643913.1">
    <property type="nucleotide sequence ID" value="NZ_BMKL01000001.1"/>
</dbReference>
<organism evidence="2 3">
    <name type="scientific">Tsuneonella deserti</name>
    <dbReference type="NCBI Taxonomy" id="2035528"/>
    <lineage>
        <taxon>Bacteria</taxon>
        <taxon>Pseudomonadati</taxon>
        <taxon>Pseudomonadota</taxon>
        <taxon>Alphaproteobacteria</taxon>
        <taxon>Sphingomonadales</taxon>
        <taxon>Erythrobacteraceae</taxon>
        <taxon>Tsuneonella</taxon>
    </lineage>
</organism>
<evidence type="ECO:0000313" key="2">
    <source>
        <dbReference type="EMBL" id="GGD90417.1"/>
    </source>
</evidence>
<proteinExistence type="predicted"/>
<evidence type="ECO:0000313" key="3">
    <source>
        <dbReference type="Proteomes" id="UP000619041"/>
    </source>
</evidence>
<protein>
    <submittedName>
        <fullName evidence="2">Uncharacterized protein</fullName>
    </submittedName>
</protein>
<comment type="caution">
    <text evidence="2">The sequence shown here is derived from an EMBL/GenBank/DDBJ whole genome shotgun (WGS) entry which is preliminary data.</text>
</comment>
<reference evidence="3" key="1">
    <citation type="journal article" date="2019" name="Int. J. Syst. Evol. Microbiol.">
        <title>The Global Catalogue of Microorganisms (GCM) 10K type strain sequencing project: providing services to taxonomists for standard genome sequencing and annotation.</title>
        <authorList>
            <consortium name="The Broad Institute Genomics Platform"/>
            <consortium name="The Broad Institute Genome Sequencing Center for Infectious Disease"/>
            <person name="Wu L."/>
            <person name="Ma J."/>
        </authorList>
    </citation>
    <scope>NUCLEOTIDE SEQUENCE [LARGE SCALE GENOMIC DNA]</scope>
    <source>
        <strain evidence="3">CGMCC 1.15959</strain>
    </source>
</reference>
<keyword evidence="3" id="KW-1185">Reference proteome</keyword>
<feature type="transmembrane region" description="Helical" evidence="1">
    <location>
        <begin position="130"/>
        <end position="155"/>
    </location>
</feature>
<keyword evidence="1" id="KW-0472">Membrane</keyword>
<name>A0ABQ1S1Q1_9SPHN</name>
<evidence type="ECO:0000256" key="1">
    <source>
        <dbReference type="SAM" id="Phobius"/>
    </source>
</evidence>
<dbReference type="EMBL" id="BMKL01000001">
    <property type="protein sequence ID" value="GGD90417.1"/>
    <property type="molecule type" value="Genomic_DNA"/>
</dbReference>
<keyword evidence="1" id="KW-1133">Transmembrane helix</keyword>
<dbReference type="Proteomes" id="UP000619041">
    <property type="component" value="Unassembled WGS sequence"/>
</dbReference>
<sequence>MTGPAPSAVMPVASIDDVNVFTKSGVVIDRQADSETSVYGSVSGGRGRISSSTTEYLTLFLRDDEGNEFSVVLQDFSIPVRAGNRLTILFAGTRSSRAGRAAGILNHDTGVESICTATIEGLAPRSKAGCLLLVVVPILAFLALGTASRFALGILGDDSPIALLLAVAWLASPFVAFVVMLRRGRRETRVAGELRAQIRNLIQQRLDAARTAPPRSLGS</sequence>
<accession>A0ABQ1S1Q1</accession>
<keyword evidence="1" id="KW-0812">Transmembrane</keyword>
<feature type="transmembrane region" description="Helical" evidence="1">
    <location>
        <begin position="161"/>
        <end position="181"/>
    </location>
</feature>
<gene>
    <name evidence="2" type="ORF">GCM10011515_07520</name>
</gene>